<dbReference type="RefSeq" id="WP_330197123.1">
    <property type="nucleotide sequence ID" value="NZ_JAZDRO010000006.1"/>
</dbReference>
<keyword evidence="1" id="KW-0472">Membrane</keyword>
<gene>
    <name evidence="2" type="ORF">V0U35_12790</name>
</gene>
<feature type="transmembrane region" description="Helical" evidence="1">
    <location>
        <begin position="120"/>
        <end position="144"/>
    </location>
</feature>
<feature type="transmembrane region" description="Helical" evidence="1">
    <location>
        <begin position="73"/>
        <end position="99"/>
    </location>
</feature>
<keyword evidence="1" id="KW-0812">Transmembrane</keyword>
<dbReference type="EMBL" id="JAZDRO010000006">
    <property type="protein sequence ID" value="MEE2567558.1"/>
    <property type="molecule type" value="Genomic_DNA"/>
</dbReference>
<name>A0ABU7M168_9PROT</name>
<protein>
    <submittedName>
        <fullName evidence="2">Uncharacterized protein</fullName>
    </submittedName>
</protein>
<evidence type="ECO:0000256" key="1">
    <source>
        <dbReference type="SAM" id="Phobius"/>
    </source>
</evidence>
<keyword evidence="3" id="KW-1185">Reference proteome</keyword>
<accession>A0ABU7M168</accession>
<keyword evidence="1" id="KW-1133">Transmembrane helix</keyword>
<evidence type="ECO:0000313" key="3">
    <source>
        <dbReference type="Proteomes" id="UP001310692"/>
    </source>
</evidence>
<sequence>MRTLLTYGLAILVCAVAVTLLRVAMGGLSLSGDANGITVVAFSFLLAAGFFAIFGSASWWLGGRILSGLGHTFSGSGILAKSVIIWLVVAMGLMAWDIAPAMMDILAGGGLPMGRMGNLLLANLPVFLGAGVLTGLVWGAVFWLREPNTDHTPEPTGHAA</sequence>
<feature type="transmembrane region" description="Helical" evidence="1">
    <location>
        <begin position="37"/>
        <end position="61"/>
    </location>
</feature>
<evidence type="ECO:0000313" key="2">
    <source>
        <dbReference type="EMBL" id="MEE2567558.1"/>
    </source>
</evidence>
<proteinExistence type="predicted"/>
<organism evidence="2 3">
    <name type="scientific">Hyphobacterium marinum</name>
    <dbReference type="NCBI Taxonomy" id="3116574"/>
    <lineage>
        <taxon>Bacteria</taxon>
        <taxon>Pseudomonadati</taxon>
        <taxon>Pseudomonadota</taxon>
        <taxon>Alphaproteobacteria</taxon>
        <taxon>Maricaulales</taxon>
        <taxon>Maricaulaceae</taxon>
        <taxon>Hyphobacterium</taxon>
    </lineage>
</organism>
<reference evidence="2 3" key="1">
    <citation type="submission" date="2024-01" db="EMBL/GenBank/DDBJ databases">
        <title>Hyphobacterium bacterium isolated from marine sediment.</title>
        <authorList>
            <person name="Zhao S."/>
        </authorList>
    </citation>
    <scope>NUCLEOTIDE SEQUENCE [LARGE SCALE GENOMIC DNA]</scope>
    <source>
        <strain evidence="2 3">Y60-23</strain>
    </source>
</reference>
<dbReference type="Proteomes" id="UP001310692">
    <property type="component" value="Unassembled WGS sequence"/>
</dbReference>
<comment type="caution">
    <text evidence="2">The sequence shown here is derived from an EMBL/GenBank/DDBJ whole genome shotgun (WGS) entry which is preliminary data.</text>
</comment>
<feature type="transmembrane region" description="Helical" evidence="1">
    <location>
        <begin position="6"/>
        <end position="25"/>
    </location>
</feature>